<protein>
    <submittedName>
        <fullName evidence="1">(African queen) hypothetical protein</fullName>
    </submittedName>
</protein>
<proteinExistence type="predicted"/>
<dbReference type="AlphaFoldDB" id="A0A8J2QWU3"/>
<gene>
    <name evidence="1" type="ORF">DCHRY22_LOCUS10955</name>
</gene>
<name>A0A8J2QWU3_9NEOP</name>
<sequence>MVFNQAPEGGRRYSTCFSKYPPTPVKPLSASRRKTVFGNYSAVVRMSKLLNDFSDSIDITLSDLELLQALKDEMIGEGPQHLVQEEDAPLLNIPFKKCVKPIHP</sequence>
<evidence type="ECO:0000313" key="1">
    <source>
        <dbReference type="EMBL" id="CAG9574750.1"/>
    </source>
</evidence>
<reference evidence="1" key="1">
    <citation type="submission" date="2021-09" db="EMBL/GenBank/DDBJ databases">
        <authorList>
            <person name="Martin H S."/>
        </authorList>
    </citation>
    <scope>NUCLEOTIDE SEQUENCE</scope>
</reference>
<dbReference type="EMBL" id="CAKASE010000073">
    <property type="protein sequence ID" value="CAG9574750.1"/>
    <property type="molecule type" value="Genomic_DNA"/>
</dbReference>
<comment type="caution">
    <text evidence="1">The sequence shown here is derived from an EMBL/GenBank/DDBJ whole genome shotgun (WGS) entry which is preliminary data.</text>
</comment>
<evidence type="ECO:0000313" key="2">
    <source>
        <dbReference type="Proteomes" id="UP000789524"/>
    </source>
</evidence>
<organism evidence="1 2">
    <name type="scientific">Danaus chrysippus</name>
    <name type="common">African queen</name>
    <dbReference type="NCBI Taxonomy" id="151541"/>
    <lineage>
        <taxon>Eukaryota</taxon>
        <taxon>Metazoa</taxon>
        <taxon>Ecdysozoa</taxon>
        <taxon>Arthropoda</taxon>
        <taxon>Hexapoda</taxon>
        <taxon>Insecta</taxon>
        <taxon>Pterygota</taxon>
        <taxon>Neoptera</taxon>
        <taxon>Endopterygota</taxon>
        <taxon>Lepidoptera</taxon>
        <taxon>Glossata</taxon>
        <taxon>Ditrysia</taxon>
        <taxon>Papilionoidea</taxon>
        <taxon>Nymphalidae</taxon>
        <taxon>Danainae</taxon>
        <taxon>Danaini</taxon>
        <taxon>Danaina</taxon>
        <taxon>Danaus</taxon>
        <taxon>Anosia</taxon>
    </lineage>
</organism>
<dbReference type="Proteomes" id="UP000789524">
    <property type="component" value="Unassembled WGS sequence"/>
</dbReference>
<keyword evidence="2" id="KW-1185">Reference proteome</keyword>
<accession>A0A8J2QWU3</accession>